<keyword evidence="1" id="KW-1133">Transmembrane helix</keyword>
<evidence type="ECO:0000313" key="2">
    <source>
        <dbReference type="EMBL" id="QDS89546.1"/>
    </source>
</evidence>
<evidence type="ECO:0000256" key="1">
    <source>
        <dbReference type="SAM" id="Phobius"/>
    </source>
</evidence>
<sequence length="145" mass="14984">MAESDEDPIVAETDEPPVLAELTVYGAPRRFDLATMLTVTTSYALMFAVLRGCGATDAMVLWAGGFVTLVGVAQAVLFGGASPRAASIIASVVSVLATVWFADAASLGGLITAALFLGVPLGYLTGALIGGIFLIAHAVRRRIER</sequence>
<dbReference type="RefSeq" id="WP_145347324.1">
    <property type="nucleotide sequence ID" value="NZ_CP036261.1"/>
</dbReference>
<dbReference type="EMBL" id="CP036261">
    <property type="protein sequence ID" value="QDS89546.1"/>
    <property type="molecule type" value="Genomic_DNA"/>
</dbReference>
<evidence type="ECO:0000313" key="3">
    <source>
        <dbReference type="Proteomes" id="UP000319557"/>
    </source>
</evidence>
<keyword evidence="3" id="KW-1185">Reference proteome</keyword>
<accession>A0A517M3U3</accession>
<reference evidence="2 3" key="1">
    <citation type="submission" date="2019-02" db="EMBL/GenBank/DDBJ databases">
        <title>Deep-cultivation of Planctomycetes and their phenomic and genomic characterization uncovers novel biology.</title>
        <authorList>
            <person name="Wiegand S."/>
            <person name="Jogler M."/>
            <person name="Boedeker C."/>
            <person name="Pinto D."/>
            <person name="Vollmers J."/>
            <person name="Rivas-Marin E."/>
            <person name="Kohn T."/>
            <person name="Peeters S.H."/>
            <person name="Heuer A."/>
            <person name="Rast P."/>
            <person name="Oberbeckmann S."/>
            <person name="Bunk B."/>
            <person name="Jeske O."/>
            <person name="Meyerdierks A."/>
            <person name="Storesund J.E."/>
            <person name="Kallscheuer N."/>
            <person name="Luecker S."/>
            <person name="Lage O.M."/>
            <person name="Pohl T."/>
            <person name="Merkel B.J."/>
            <person name="Hornburger P."/>
            <person name="Mueller R.-W."/>
            <person name="Bruemmer F."/>
            <person name="Labrenz M."/>
            <person name="Spormann A.M."/>
            <person name="Op den Camp H."/>
            <person name="Overmann J."/>
            <person name="Amann R."/>
            <person name="Jetten M.S.M."/>
            <person name="Mascher T."/>
            <person name="Medema M.H."/>
            <person name="Devos D.P."/>
            <person name="Kaster A.-K."/>
            <person name="Ovreas L."/>
            <person name="Rohde M."/>
            <person name="Galperin M.Y."/>
            <person name="Jogler C."/>
        </authorList>
    </citation>
    <scope>NUCLEOTIDE SEQUENCE [LARGE SCALE GENOMIC DNA]</scope>
    <source>
        <strain evidence="2 3">EC9</strain>
    </source>
</reference>
<dbReference type="OrthoDB" id="274797at2"/>
<protein>
    <submittedName>
        <fullName evidence="2">Uncharacterized protein</fullName>
    </submittedName>
</protein>
<name>A0A517M3U3_9BACT</name>
<keyword evidence="1" id="KW-0812">Transmembrane</keyword>
<feature type="transmembrane region" description="Helical" evidence="1">
    <location>
        <begin position="85"/>
        <end position="102"/>
    </location>
</feature>
<feature type="transmembrane region" description="Helical" evidence="1">
    <location>
        <begin position="33"/>
        <end position="52"/>
    </location>
</feature>
<gene>
    <name evidence="2" type="ORF">EC9_37460</name>
</gene>
<feature type="transmembrane region" description="Helical" evidence="1">
    <location>
        <begin position="58"/>
        <end position="78"/>
    </location>
</feature>
<dbReference type="Proteomes" id="UP000319557">
    <property type="component" value="Chromosome"/>
</dbReference>
<proteinExistence type="predicted"/>
<keyword evidence="1" id="KW-0472">Membrane</keyword>
<dbReference type="KEGG" id="ruv:EC9_37460"/>
<feature type="transmembrane region" description="Helical" evidence="1">
    <location>
        <begin position="114"/>
        <end position="139"/>
    </location>
</feature>
<dbReference type="AlphaFoldDB" id="A0A517M3U3"/>
<organism evidence="2 3">
    <name type="scientific">Rosistilla ulvae</name>
    <dbReference type="NCBI Taxonomy" id="1930277"/>
    <lineage>
        <taxon>Bacteria</taxon>
        <taxon>Pseudomonadati</taxon>
        <taxon>Planctomycetota</taxon>
        <taxon>Planctomycetia</taxon>
        <taxon>Pirellulales</taxon>
        <taxon>Pirellulaceae</taxon>
        <taxon>Rosistilla</taxon>
    </lineage>
</organism>